<keyword evidence="2" id="KW-1185">Reference proteome</keyword>
<dbReference type="Proteomes" id="UP000273143">
    <property type="component" value="Chromosome"/>
</dbReference>
<protein>
    <submittedName>
        <fullName evidence="1">Uncharacterized protein</fullName>
    </submittedName>
</protein>
<dbReference type="AlphaFoldDB" id="A0A3Q9JMC2"/>
<sequence>MPTQDFTTNKTAITAGFVQQFHDTFEIESQQKESRFAQAVVNRGKIKGYSYTVNDMAALEMEQVTGRFEDTKWSVPEAGSRLVTMADYGLHVPIEPRDLPKLLAEPQGTYMSNLVAANNRLKDKVIYRGLLDSIQRKTENLGAYSSVSLPANQKILAGGTGITKAKIIKAKALFRKNECDEKMGEKLFLAYNAEMLETILNDTTLTSADFLKVEMLQDGAIATNWLGFTWVPYEALDITGTTATTVAWCSSAAHFGTGYDYEVDIGVRRDKNNAIQISVKSSYGAGRANEKKVVTVEFEV</sequence>
<gene>
    <name evidence="1" type="ORF">DM558_00430</name>
</gene>
<reference evidence="2" key="1">
    <citation type="submission" date="2018-06" db="EMBL/GenBank/DDBJ databases">
        <title>Complete genome of Pseudomonas insecticola strain QZS01.</title>
        <authorList>
            <person name="Wang J."/>
            <person name="Su Q."/>
        </authorList>
    </citation>
    <scope>NUCLEOTIDE SEQUENCE [LARGE SCALE GENOMIC DNA]</scope>
    <source>
        <strain evidence="2">QZS01</strain>
    </source>
</reference>
<evidence type="ECO:0000313" key="1">
    <source>
        <dbReference type="EMBL" id="AZS49335.1"/>
    </source>
</evidence>
<evidence type="ECO:0000313" key="2">
    <source>
        <dbReference type="Proteomes" id="UP000273143"/>
    </source>
</evidence>
<proteinExistence type="predicted"/>
<organism evidence="1 2">
    <name type="scientific">Entomomonas moraniae</name>
    <dbReference type="NCBI Taxonomy" id="2213226"/>
    <lineage>
        <taxon>Bacteria</taxon>
        <taxon>Pseudomonadati</taxon>
        <taxon>Pseudomonadota</taxon>
        <taxon>Gammaproteobacteria</taxon>
        <taxon>Pseudomonadales</taxon>
        <taxon>Pseudomonadaceae</taxon>
        <taxon>Entomomonas</taxon>
    </lineage>
</organism>
<dbReference type="InterPro" id="IPR045565">
    <property type="entry name" value="Phage_capsid_2"/>
</dbReference>
<dbReference type="KEGG" id="emo:DM558_00430"/>
<accession>A0A3Q9JMC2</accession>
<name>A0A3Q9JMC2_9GAMM</name>
<dbReference type="RefSeq" id="WP_127161552.1">
    <property type="nucleotide sequence ID" value="NZ_CP029822.1"/>
</dbReference>
<dbReference type="EMBL" id="CP029822">
    <property type="protein sequence ID" value="AZS49335.1"/>
    <property type="molecule type" value="Genomic_DNA"/>
</dbReference>
<dbReference type="Pfam" id="PF19821">
    <property type="entry name" value="Phage_capsid_2"/>
    <property type="match status" value="1"/>
</dbReference>